<name>A0AAV2K7W0_KNICA</name>
<dbReference type="EMBL" id="OZ035838">
    <property type="protein sequence ID" value="CAL1584010.1"/>
    <property type="molecule type" value="Genomic_DNA"/>
</dbReference>
<evidence type="ECO:0000313" key="2">
    <source>
        <dbReference type="EMBL" id="CAL1584010.1"/>
    </source>
</evidence>
<organism evidence="2 3">
    <name type="scientific">Knipowitschia caucasica</name>
    <name type="common">Caucasian dwarf goby</name>
    <name type="synonym">Pomatoschistus caucasicus</name>
    <dbReference type="NCBI Taxonomy" id="637954"/>
    <lineage>
        <taxon>Eukaryota</taxon>
        <taxon>Metazoa</taxon>
        <taxon>Chordata</taxon>
        <taxon>Craniata</taxon>
        <taxon>Vertebrata</taxon>
        <taxon>Euteleostomi</taxon>
        <taxon>Actinopterygii</taxon>
        <taxon>Neopterygii</taxon>
        <taxon>Teleostei</taxon>
        <taxon>Neoteleostei</taxon>
        <taxon>Acanthomorphata</taxon>
        <taxon>Gobiaria</taxon>
        <taxon>Gobiiformes</taxon>
        <taxon>Gobioidei</taxon>
        <taxon>Gobiidae</taxon>
        <taxon>Gobiinae</taxon>
        <taxon>Knipowitschia</taxon>
    </lineage>
</organism>
<dbReference type="AlphaFoldDB" id="A0AAV2K7W0"/>
<reference evidence="2 3" key="1">
    <citation type="submission" date="2024-04" db="EMBL/GenBank/DDBJ databases">
        <authorList>
            <person name="Waldvogel A.-M."/>
            <person name="Schoenle A."/>
        </authorList>
    </citation>
    <scope>NUCLEOTIDE SEQUENCE [LARGE SCALE GENOMIC DNA]</scope>
</reference>
<gene>
    <name evidence="2" type="ORF">KC01_LOCUS14404</name>
</gene>
<feature type="region of interest" description="Disordered" evidence="1">
    <location>
        <begin position="66"/>
        <end position="97"/>
    </location>
</feature>
<accession>A0AAV2K7W0</accession>
<proteinExistence type="predicted"/>
<sequence length="97" mass="10657">MLRLQATLWRTRRGDGHFYSRCLVLFVSYQGGGRHYGSINMKRPDVGLSGTARLGPLERGGVLAVSGQRHRNEASNPSARLQTVVRGSSKKSQSTQS</sequence>
<protein>
    <submittedName>
        <fullName evidence="2">Uncharacterized protein</fullName>
    </submittedName>
</protein>
<keyword evidence="3" id="KW-1185">Reference proteome</keyword>
<dbReference type="Proteomes" id="UP001497482">
    <property type="component" value="Chromosome 16"/>
</dbReference>
<evidence type="ECO:0000256" key="1">
    <source>
        <dbReference type="SAM" id="MobiDB-lite"/>
    </source>
</evidence>
<evidence type="ECO:0000313" key="3">
    <source>
        <dbReference type="Proteomes" id="UP001497482"/>
    </source>
</evidence>